<feature type="region of interest" description="Disordered" evidence="4">
    <location>
        <begin position="1"/>
        <end position="172"/>
    </location>
</feature>
<reference evidence="6" key="1">
    <citation type="journal article" date="2017" name="Genome Biol.">
        <title>Comparative genomics reveals high biological diversity and specific adaptations in the industrially and medically important fungal genus Aspergillus.</title>
        <authorList>
            <person name="de Vries R.P."/>
            <person name="Riley R."/>
            <person name="Wiebenga A."/>
            <person name="Aguilar-Osorio G."/>
            <person name="Amillis S."/>
            <person name="Uchima C.A."/>
            <person name="Anderluh G."/>
            <person name="Asadollahi M."/>
            <person name="Askin M."/>
            <person name="Barry K."/>
            <person name="Battaglia E."/>
            <person name="Bayram O."/>
            <person name="Benocci T."/>
            <person name="Braus-Stromeyer S.A."/>
            <person name="Caldana C."/>
            <person name="Canovas D."/>
            <person name="Cerqueira G.C."/>
            <person name="Chen F."/>
            <person name="Chen W."/>
            <person name="Choi C."/>
            <person name="Clum A."/>
            <person name="Dos Santos R.A."/>
            <person name="Damasio A.R."/>
            <person name="Diallinas G."/>
            <person name="Emri T."/>
            <person name="Fekete E."/>
            <person name="Flipphi M."/>
            <person name="Freyberg S."/>
            <person name="Gallo A."/>
            <person name="Gournas C."/>
            <person name="Habgood R."/>
            <person name="Hainaut M."/>
            <person name="Harispe M.L."/>
            <person name="Henrissat B."/>
            <person name="Hilden K.S."/>
            <person name="Hope R."/>
            <person name="Hossain A."/>
            <person name="Karabika E."/>
            <person name="Karaffa L."/>
            <person name="Karanyi Z."/>
            <person name="Krasevec N."/>
            <person name="Kuo A."/>
            <person name="Kusch H."/>
            <person name="LaButti K."/>
            <person name="Lagendijk E.L."/>
            <person name="Lapidus A."/>
            <person name="Levasseur A."/>
            <person name="Lindquist E."/>
            <person name="Lipzen A."/>
            <person name="Logrieco A.F."/>
            <person name="MacCabe A."/>
            <person name="Maekelae M.R."/>
            <person name="Malavazi I."/>
            <person name="Melin P."/>
            <person name="Meyer V."/>
            <person name="Mielnichuk N."/>
            <person name="Miskei M."/>
            <person name="Molnar A.P."/>
            <person name="Mule G."/>
            <person name="Ngan C.Y."/>
            <person name="Orejas M."/>
            <person name="Orosz E."/>
            <person name="Ouedraogo J.P."/>
            <person name="Overkamp K.M."/>
            <person name="Park H.-S."/>
            <person name="Perrone G."/>
            <person name="Piumi F."/>
            <person name="Punt P.J."/>
            <person name="Ram A.F."/>
            <person name="Ramon A."/>
            <person name="Rauscher S."/>
            <person name="Record E."/>
            <person name="Riano-Pachon D.M."/>
            <person name="Robert V."/>
            <person name="Roehrig J."/>
            <person name="Ruller R."/>
            <person name="Salamov A."/>
            <person name="Salih N.S."/>
            <person name="Samson R.A."/>
            <person name="Sandor E."/>
            <person name="Sanguinetti M."/>
            <person name="Schuetze T."/>
            <person name="Sepcic K."/>
            <person name="Shelest E."/>
            <person name="Sherlock G."/>
            <person name="Sophianopoulou V."/>
            <person name="Squina F.M."/>
            <person name="Sun H."/>
            <person name="Susca A."/>
            <person name="Todd R.B."/>
            <person name="Tsang A."/>
            <person name="Unkles S.E."/>
            <person name="van de Wiele N."/>
            <person name="van Rossen-Uffink D."/>
            <person name="Oliveira J.V."/>
            <person name="Vesth T.C."/>
            <person name="Visser J."/>
            <person name="Yu J.-H."/>
            <person name="Zhou M."/>
            <person name="Andersen M.R."/>
            <person name="Archer D.B."/>
            <person name="Baker S.E."/>
            <person name="Benoit I."/>
            <person name="Brakhage A.A."/>
            <person name="Braus G.H."/>
            <person name="Fischer R."/>
            <person name="Frisvad J.C."/>
            <person name="Goldman G.H."/>
            <person name="Houbraken J."/>
            <person name="Oakley B."/>
            <person name="Pocsi I."/>
            <person name="Scazzocchio C."/>
            <person name="Seiboth B."/>
            <person name="vanKuyk P.A."/>
            <person name="Wortman J."/>
            <person name="Dyer P.S."/>
            <person name="Grigoriev I.V."/>
        </authorList>
    </citation>
    <scope>NUCLEOTIDE SEQUENCE [LARGE SCALE GENOMIC DNA]</scope>
    <source>
        <strain evidence="6">ITEM 5010</strain>
    </source>
</reference>
<dbReference type="GO" id="GO:0008157">
    <property type="term" value="F:protein phosphatase 1 binding"/>
    <property type="evidence" value="ECO:0007669"/>
    <property type="project" value="TreeGrafter"/>
</dbReference>
<organism evidence="5 6">
    <name type="scientific">Aspergillus carbonarius (strain ITEM 5010)</name>
    <dbReference type="NCBI Taxonomy" id="602072"/>
    <lineage>
        <taxon>Eukaryota</taxon>
        <taxon>Fungi</taxon>
        <taxon>Dikarya</taxon>
        <taxon>Ascomycota</taxon>
        <taxon>Pezizomycotina</taxon>
        <taxon>Eurotiomycetes</taxon>
        <taxon>Eurotiomycetidae</taxon>
        <taxon>Eurotiales</taxon>
        <taxon>Aspergillaceae</taxon>
        <taxon>Aspergillus</taxon>
        <taxon>Aspergillus subgen. Circumdati</taxon>
    </lineage>
</organism>
<feature type="compositionally biased region" description="Polar residues" evidence="4">
    <location>
        <begin position="1"/>
        <end position="19"/>
    </location>
</feature>
<proteinExistence type="inferred from homology"/>
<dbReference type="AlphaFoldDB" id="A0A1R3S3D7"/>
<accession>A0A1R3S3D7</accession>
<dbReference type="EMBL" id="KV907493">
    <property type="protein sequence ID" value="OOG01221.1"/>
    <property type="molecule type" value="Genomic_DNA"/>
</dbReference>
<dbReference type="InterPro" id="IPR011107">
    <property type="entry name" value="PPI_Ypi1"/>
</dbReference>
<evidence type="ECO:0000313" key="6">
    <source>
        <dbReference type="Proteomes" id="UP000188318"/>
    </source>
</evidence>
<protein>
    <recommendedName>
        <fullName evidence="3">Type 1 phosphatases regulator</fullName>
    </recommendedName>
</protein>
<sequence>MSRTRQVPSEAASNSQIQSAERHPNNPSAVPVSATLRLRADDGPAASTFNQDESTSRHIRWSEDVIDNEGMGKKSSKVCCIYHKNRPIGDSSSESESSDSSTPDSDTDSDNELGCHRRTGNRRPINPSDNHIPCDQRASPGTKQAAHPHAKKAKRKPSPNAYEKMPKTAKGR</sequence>
<keyword evidence="6" id="KW-1185">Reference proteome</keyword>
<feature type="compositionally biased region" description="Low complexity" evidence="4">
    <location>
        <begin position="90"/>
        <end position="104"/>
    </location>
</feature>
<dbReference type="Pfam" id="PF07491">
    <property type="entry name" value="PPI_Ypi1"/>
    <property type="match status" value="1"/>
</dbReference>
<dbReference type="VEuPathDB" id="FungiDB:ASPCADRAFT_393193"/>
<keyword evidence="3" id="KW-0539">Nucleus</keyword>
<evidence type="ECO:0000256" key="2">
    <source>
        <dbReference type="ARBA" id="ARBA00005605"/>
    </source>
</evidence>
<dbReference type="PANTHER" id="PTHR20835">
    <property type="entry name" value="E3 UBIQUITIN-PROTEIN LIGASE PPP1R11-RELATED"/>
    <property type="match status" value="1"/>
</dbReference>
<dbReference type="OrthoDB" id="27218at2759"/>
<name>A0A1R3S3D7_ASPC5</name>
<evidence type="ECO:0000313" key="5">
    <source>
        <dbReference type="EMBL" id="OOG01221.1"/>
    </source>
</evidence>
<dbReference type="STRING" id="602072.A0A1R3S3D7"/>
<comment type="similarity">
    <text evidence="2 3">Belongs to the YPI1 family.</text>
</comment>
<evidence type="ECO:0000256" key="3">
    <source>
        <dbReference type="RuleBase" id="RU367162"/>
    </source>
</evidence>
<dbReference type="Proteomes" id="UP000188318">
    <property type="component" value="Unassembled WGS sequence"/>
</dbReference>
<feature type="compositionally biased region" description="Basic residues" evidence="4">
    <location>
        <begin position="146"/>
        <end position="157"/>
    </location>
</feature>
<comment type="subcellular location">
    <subcellularLocation>
        <location evidence="3">Nucleus</location>
    </subcellularLocation>
</comment>
<gene>
    <name evidence="5" type="ORF">ASPCADRAFT_393193</name>
</gene>
<evidence type="ECO:0000256" key="1">
    <source>
        <dbReference type="ARBA" id="ARBA00003401"/>
    </source>
</evidence>
<dbReference type="GO" id="GO:0005634">
    <property type="term" value="C:nucleus"/>
    <property type="evidence" value="ECO:0007669"/>
    <property type="project" value="UniProtKB-SubCell"/>
</dbReference>
<evidence type="ECO:0000256" key="4">
    <source>
        <dbReference type="SAM" id="MobiDB-lite"/>
    </source>
</evidence>
<comment type="function">
    <text evidence="1 3">Regulator of type 1 phosphatases which maintains protein phosphatase activity under strict control.</text>
</comment>
<dbReference type="PANTHER" id="PTHR20835:SF0">
    <property type="entry name" value="E3 UBIQUITIN-PROTEIN LIGASE PPP1R11"/>
    <property type="match status" value="1"/>
</dbReference>
<dbReference type="OMA" id="RRHIQWA"/>
<dbReference type="GO" id="GO:0004865">
    <property type="term" value="F:protein serine/threonine phosphatase inhibitor activity"/>
    <property type="evidence" value="ECO:0007669"/>
    <property type="project" value="UniProtKB-UniRule"/>
</dbReference>
<feature type="compositionally biased region" description="Basic and acidic residues" evidence="4">
    <location>
        <begin position="54"/>
        <end position="63"/>
    </location>
</feature>